<protein>
    <submittedName>
        <fullName evidence="3">Uncharacterized protein</fullName>
    </submittedName>
</protein>
<comment type="caution">
    <text evidence="3">The sequence shown here is derived from an EMBL/GenBank/DDBJ whole genome shotgun (WGS) entry which is preliminary data.</text>
</comment>
<dbReference type="Proteomes" id="UP000681720">
    <property type="component" value="Unassembled WGS sequence"/>
</dbReference>
<feature type="region of interest" description="Disordered" evidence="1">
    <location>
        <begin position="93"/>
        <end position="116"/>
    </location>
</feature>
<evidence type="ECO:0000313" key="3">
    <source>
        <dbReference type="EMBL" id="CAF5182353.1"/>
    </source>
</evidence>
<feature type="compositionally biased region" description="Pro residues" evidence="1">
    <location>
        <begin position="107"/>
        <end position="116"/>
    </location>
</feature>
<gene>
    <name evidence="2" type="ORF">BYL167_LOCUS61485</name>
    <name evidence="3" type="ORF">GIL414_LOCUS69762</name>
</gene>
<dbReference type="EMBL" id="CAJOBH010232690">
    <property type="protein sequence ID" value="CAF5077543.1"/>
    <property type="molecule type" value="Genomic_DNA"/>
</dbReference>
<dbReference type="EMBL" id="CAJOBJ010330803">
    <property type="protein sequence ID" value="CAF5182353.1"/>
    <property type="molecule type" value="Genomic_DNA"/>
</dbReference>
<dbReference type="AlphaFoldDB" id="A0A8S3HNJ5"/>
<organism evidence="3 4">
    <name type="scientific">Rotaria magnacalcarata</name>
    <dbReference type="NCBI Taxonomy" id="392030"/>
    <lineage>
        <taxon>Eukaryota</taxon>
        <taxon>Metazoa</taxon>
        <taxon>Spiralia</taxon>
        <taxon>Gnathifera</taxon>
        <taxon>Rotifera</taxon>
        <taxon>Eurotatoria</taxon>
        <taxon>Bdelloidea</taxon>
        <taxon>Philodinida</taxon>
        <taxon>Philodinidae</taxon>
        <taxon>Rotaria</taxon>
    </lineage>
</organism>
<dbReference type="Proteomes" id="UP000681967">
    <property type="component" value="Unassembled WGS sequence"/>
</dbReference>
<evidence type="ECO:0000313" key="2">
    <source>
        <dbReference type="EMBL" id="CAF5077543.1"/>
    </source>
</evidence>
<evidence type="ECO:0000256" key="1">
    <source>
        <dbReference type="SAM" id="MobiDB-lite"/>
    </source>
</evidence>
<feature type="compositionally biased region" description="Polar residues" evidence="1">
    <location>
        <begin position="12"/>
        <end position="34"/>
    </location>
</feature>
<feature type="region of interest" description="Disordered" evidence="1">
    <location>
        <begin position="1"/>
        <end position="58"/>
    </location>
</feature>
<evidence type="ECO:0000313" key="4">
    <source>
        <dbReference type="Proteomes" id="UP000681720"/>
    </source>
</evidence>
<proteinExistence type="predicted"/>
<sequence length="116" mass="13133">PTIVGYTPIDPDNNQTRRQTFSNHTSANHYSSTDELQKLGLNGDIDKNGRPRFVTQRSDTTMDPVETVSLAFDFLKDETGSILTENDGNIEHLETEQQDKQPIFRFRPPPITAITK</sequence>
<reference evidence="3" key="1">
    <citation type="submission" date="2021-02" db="EMBL/GenBank/DDBJ databases">
        <authorList>
            <person name="Nowell W R."/>
        </authorList>
    </citation>
    <scope>NUCLEOTIDE SEQUENCE</scope>
</reference>
<accession>A0A8S3HNJ5</accession>
<name>A0A8S3HNJ5_9BILA</name>
<feature type="non-terminal residue" evidence="3">
    <location>
        <position position="1"/>
    </location>
</feature>